<dbReference type="Proteomes" id="UP000215914">
    <property type="component" value="Unassembled WGS sequence"/>
</dbReference>
<dbReference type="GO" id="GO:0060320">
    <property type="term" value="P:rejection of self pollen"/>
    <property type="evidence" value="ECO:0007669"/>
    <property type="project" value="UniProtKB-KW"/>
</dbReference>
<evidence type="ECO:0000256" key="1">
    <source>
        <dbReference type="ARBA" id="ARBA00004613"/>
    </source>
</evidence>
<evidence type="ECO:0000256" key="2">
    <source>
        <dbReference type="ARBA" id="ARBA00005581"/>
    </source>
</evidence>
<dbReference type="GO" id="GO:0005576">
    <property type="term" value="C:extracellular region"/>
    <property type="evidence" value="ECO:0007669"/>
    <property type="project" value="UniProtKB-SubCell"/>
</dbReference>
<keyword evidence="8" id="KW-1185">Reference proteome</keyword>
<gene>
    <name evidence="7" type="ORF">HanXRQr2_Chr02g0086001</name>
</gene>
<organism evidence="7 8">
    <name type="scientific">Helianthus annuus</name>
    <name type="common">Common sunflower</name>
    <dbReference type="NCBI Taxonomy" id="4232"/>
    <lineage>
        <taxon>Eukaryota</taxon>
        <taxon>Viridiplantae</taxon>
        <taxon>Streptophyta</taxon>
        <taxon>Embryophyta</taxon>
        <taxon>Tracheophyta</taxon>
        <taxon>Spermatophyta</taxon>
        <taxon>Magnoliopsida</taxon>
        <taxon>eudicotyledons</taxon>
        <taxon>Gunneridae</taxon>
        <taxon>Pentapetalae</taxon>
        <taxon>asterids</taxon>
        <taxon>campanulids</taxon>
        <taxon>Asterales</taxon>
        <taxon>Asteraceae</taxon>
        <taxon>Asteroideae</taxon>
        <taxon>Heliantheae alliance</taxon>
        <taxon>Heliantheae</taxon>
        <taxon>Helianthus</taxon>
    </lineage>
</organism>
<accession>A0A9K3P189</accession>
<proteinExistence type="inferred from homology"/>
<protein>
    <recommendedName>
        <fullName evidence="6">S-protein homolog</fullName>
    </recommendedName>
</protein>
<reference evidence="7" key="2">
    <citation type="submission" date="2020-06" db="EMBL/GenBank/DDBJ databases">
        <title>Helianthus annuus Genome sequencing and assembly Release 2.</title>
        <authorList>
            <person name="Gouzy J."/>
            <person name="Langlade N."/>
            <person name="Munos S."/>
        </authorList>
    </citation>
    <scope>NUCLEOTIDE SEQUENCE</scope>
    <source>
        <tissue evidence="7">Leaves</tissue>
    </source>
</reference>
<evidence type="ECO:0000313" key="7">
    <source>
        <dbReference type="EMBL" id="KAF5820191.1"/>
    </source>
</evidence>
<keyword evidence="4 6" id="KW-0964">Secreted</keyword>
<keyword evidence="5 6" id="KW-0732">Signal</keyword>
<comment type="caution">
    <text evidence="7">The sequence shown here is derived from an EMBL/GenBank/DDBJ whole genome shotgun (WGS) entry which is preliminary data.</text>
</comment>
<dbReference type="EMBL" id="MNCJ02000317">
    <property type="protein sequence ID" value="KAF5820191.1"/>
    <property type="molecule type" value="Genomic_DNA"/>
</dbReference>
<evidence type="ECO:0000256" key="3">
    <source>
        <dbReference type="ARBA" id="ARBA00022471"/>
    </source>
</evidence>
<dbReference type="Pfam" id="PF05938">
    <property type="entry name" value="Self-incomp_S1"/>
    <property type="match status" value="1"/>
</dbReference>
<dbReference type="PANTHER" id="PTHR31232:SF149">
    <property type="entry name" value="S-PROTEIN HOMOLOG"/>
    <property type="match status" value="1"/>
</dbReference>
<dbReference type="InterPro" id="IPR010264">
    <property type="entry name" value="Self-incomp_S1"/>
</dbReference>
<name>A0A9K3P189_HELAN</name>
<evidence type="ECO:0000256" key="6">
    <source>
        <dbReference type="RuleBase" id="RU367044"/>
    </source>
</evidence>
<dbReference type="Gramene" id="mRNA:HanXRQr2_Chr02g0086001">
    <property type="protein sequence ID" value="CDS:HanXRQr2_Chr02g0086001.1"/>
    <property type="gene ID" value="HanXRQr2_Chr02g0086001"/>
</dbReference>
<dbReference type="AlphaFoldDB" id="A0A9K3P189"/>
<feature type="signal peptide" evidence="6">
    <location>
        <begin position="1"/>
        <end position="33"/>
    </location>
</feature>
<comment type="subcellular location">
    <subcellularLocation>
        <location evidence="1 6">Secreted</location>
    </subcellularLocation>
</comment>
<comment type="similarity">
    <text evidence="2 6">Belongs to the plant self-incompatibility (S1) protein family.</text>
</comment>
<evidence type="ECO:0000256" key="4">
    <source>
        <dbReference type="ARBA" id="ARBA00022525"/>
    </source>
</evidence>
<keyword evidence="3 6" id="KW-0713">Self-incompatibility</keyword>
<sequence length="174" mass="20721">MYNFISWFLESHFMMRKLCFLILIFVWLNLVNSSVDGCTITKGYAVHMLTSITYDNVMVHCKSKDDDLGVHILNFTTLEYSWTFCENWLESTLYSCHFWRASSIDEQTFQVFNRTMAKTCYQGFHDANTCHWGIKQDGFYLFDNYARVWAKQYDWNHGRKSSQKPINEFALVYP</sequence>
<evidence type="ECO:0000256" key="5">
    <source>
        <dbReference type="ARBA" id="ARBA00022729"/>
    </source>
</evidence>
<evidence type="ECO:0000313" key="8">
    <source>
        <dbReference type="Proteomes" id="UP000215914"/>
    </source>
</evidence>
<dbReference type="PANTHER" id="PTHR31232">
    <property type="match status" value="1"/>
</dbReference>
<reference evidence="7" key="1">
    <citation type="journal article" date="2017" name="Nature">
        <title>The sunflower genome provides insights into oil metabolism, flowering and Asterid evolution.</title>
        <authorList>
            <person name="Badouin H."/>
            <person name="Gouzy J."/>
            <person name="Grassa C.J."/>
            <person name="Murat F."/>
            <person name="Staton S.E."/>
            <person name="Cottret L."/>
            <person name="Lelandais-Briere C."/>
            <person name="Owens G.L."/>
            <person name="Carrere S."/>
            <person name="Mayjonade B."/>
            <person name="Legrand L."/>
            <person name="Gill N."/>
            <person name="Kane N.C."/>
            <person name="Bowers J.E."/>
            <person name="Hubner S."/>
            <person name="Bellec A."/>
            <person name="Berard A."/>
            <person name="Berges H."/>
            <person name="Blanchet N."/>
            <person name="Boniface M.C."/>
            <person name="Brunel D."/>
            <person name="Catrice O."/>
            <person name="Chaidir N."/>
            <person name="Claudel C."/>
            <person name="Donnadieu C."/>
            <person name="Faraut T."/>
            <person name="Fievet G."/>
            <person name="Helmstetter N."/>
            <person name="King M."/>
            <person name="Knapp S.J."/>
            <person name="Lai Z."/>
            <person name="Le Paslier M.C."/>
            <person name="Lippi Y."/>
            <person name="Lorenzon L."/>
            <person name="Mandel J.R."/>
            <person name="Marage G."/>
            <person name="Marchand G."/>
            <person name="Marquand E."/>
            <person name="Bret-Mestries E."/>
            <person name="Morien E."/>
            <person name="Nambeesan S."/>
            <person name="Nguyen T."/>
            <person name="Pegot-Espagnet P."/>
            <person name="Pouilly N."/>
            <person name="Raftis F."/>
            <person name="Sallet E."/>
            <person name="Schiex T."/>
            <person name="Thomas J."/>
            <person name="Vandecasteele C."/>
            <person name="Vares D."/>
            <person name="Vear F."/>
            <person name="Vautrin S."/>
            <person name="Crespi M."/>
            <person name="Mangin B."/>
            <person name="Burke J.M."/>
            <person name="Salse J."/>
            <person name="Munos S."/>
            <person name="Vincourt P."/>
            <person name="Rieseberg L.H."/>
            <person name="Langlade N.B."/>
        </authorList>
    </citation>
    <scope>NUCLEOTIDE SEQUENCE</scope>
    <source>
        <tissue evidence="7">Leaves</tissue>
    </source>
</reference>
<feature type="chain" id="PRO_5039962580" description="S-protein homolog" evidence="6">
    <location>
        <begin position="34"/>
        <end position="174"/>
    </location>
</feature>